<reference evidence="2" key="1">
    <citation type="journal article" date="2021" name="Proc. Natl. Acad. Sci. U.S.A.">
        <title>A Catalog of Tens of Thousands of Viruses from Human Metagenomes Reveals Hidden Associations with Chronic Diseases.</title>
        <authorList>
            <person name="Tisza M.J."/>
            <person name="Buck C.B."/>
        </authorList>
    </citation>
    <scope>NUCLEOTIDE SEQUENCE</scope>
    <source>
        <strain evidence="2">CtXX925</strain>
    </source>
</reference>
<evidence type="ECO:0000256" key="1">
    <source>
        <dbReference type="SAM" id="Phobius"/>
    </source>
</evidence>
<keyword evidence="1" id="KW-0812">Transmembrane</keyword>
<dbReference type="EMBL" id="BK015794">
    <property type="protein sequence ID" value="DAE25168.1"/>
    <property type="molecule type" value="Genomic_DNA"/>
</dbReference>
<name>A0A8S5R1E2_9CAUD</name>
<keyword evidence="1" id="KW-0472">Membrane</keyword>
<proteinExistence type="predicted"/>
<organism evidence="2">
    <name type="scientific">Siphoviridae sp. ctXX925</name>
    <dbReference type="NCBI Taxonomy" id="2826370"/>
    <lineage>
        <taxon>Viruses</taxon>
        <taxon>Duplodnaviria</taxon>
        <taxon>Heunggongvirae</taxon>
        <taxon>Uroviricota</taxon>
        <taxon>Caudoviricetes</taxon>
    </lineage>
</organism>
<feature type="transmembrane region" description="Helical" evidence="1">
    <location>
        <begin position="20"/>
        <end position="39"/>
    </location>
</feature>
<sequence>MFYVAKVTIFFLPRADILNIPVPQVSLVTIGFFTLRFSLFP</sequence>
<keyword evidence="1" id="KW-1133">Transmembrane helix</keyword>
<protein>
    <submittedName>
        <fullName evidence="2">Uncharacterized protein</fullName>
    </submittedName>
</protein>
<evidence type="ECO:0000313" key="2">
    <source>
        <dbReference type="EMBL" id="DAE25168.1"/>
    </source>
</evidence>
<accession>A0A8S5R1E2</accession>